<dbReference type="InterPro" id="IPR006260">
    <property type="entry name" value="TonB/TolA_C"/>
</dbReference>
<dbReference type="NCBIfam" id="TIGR01352">
    <property type="entry name" value="tonB_Cterm"/>
    <property type="match status" value="1"/>
</dbReference>
<dbReference type="SUPFAM" id="SSF74653">
    <property type="entry name" value="TolA/TonB C-terminal domain"/>
    <property type="match status" value="1"/>
</dbReference>
<comment type="caution">
    <text evidence="7">The sequence shown here is derived from an EMBL/GenBank/DDBJ whole genome shotgun (WGS) entry which is preliminary data.</text>
</comment>
<proteinExistence type="predicted"/>
<keyword evidence="5" id="KW-0732">Signal</keyword>
<dbReference type="Gene3D" id="3.30.1150.10">
    <property type="match status" value="1"/>
</dbReference>
<feature type="signal peptide" evidence="5">
    <location>
        <begin position="1"/>
        <end position="24"/>
    </location>
</feature>
<dbReference type="GO" id="GO:0016020">
    <property type="term" value="C:membrane"/>
    <property type="evidence" value="ECO:0007669"/>
    <property type="project" value="UniProtKB-SubCell"/>
</dbReference>
<dbReference type="AlphaFoldDB" id="A0A927FBW8"/>
<evidence type="ECO:0000259" key="6">
    <source>
        <dbReference type="PROSITE" id="PS52015"/>
    </source>
</evidence>
<organism evidence="7 8">
    <name type="scientific">Pelagicoccus enzymogenes</name>
    <dbReference type="NCBI Taxonomy" id="2773457"/>
    <lineage>
        <taxon>Bacteria</taxon>
        <taxon>Pseudomonadati</taxon>
        <taxon>Verrucomicrobiota</taxon>
        <taxon>Opitutia</taxon>
        <taxon>Puniceicoccales</taxon>
        <taxon>Pelagicoccaceae</taxon>
        <taxon>Pelagicoccus</taxon>
    </lineage>
</organism>
<evidence type="ECO:0000256" key="2">
    <source>
        <dbReference type="ARBA" id="ARBA00022692"/>
    </source>
</evidence>
<evidence type="ECO:0000313" key="7">
    <source>
        <dbReference type="EMBL" id="MBD5782167.1"/>
    </source>
</evidence>
<keyword evidence="3" id="KW-1133">Transmembrane helix</keyword>
<evidence type="ECO:0000256" key="3">
    <source>
        <dbReference type="ARBA" id="ARBA00022989"/>
    </source>
</evidence>
<evidence type="ECO:0000313" key="8">
    <source>
        <dbReference type="Proteomes" id="UP000622317"/>
    </source>
</evidence>
<name>A0A927FBW8_9BACT</name>
<feature type="chain" id="PRO_5036928896" evidence="5">
    <location>
        <begin position="25"/>
        <end position="188"/>
    </location>
</feature>
<protein>
    <submittedName>
        <fullName evidence="7">TonB family protein</fullName>
    </submittedName>
</protein>
<gene>
    <name evidence="7" type="ORF">IEN85_21895</name>
</gene>
<dbReference type="PROSITE" id="PS52015">
    <property type="entry name" value="TONB_CTD"/>
    <property type="match status" value="1"/>
</dbReference>
<keyword evidence="4" id="KW-0472">Membrane</keyword>
<dbReference type="InterPro" id="IPR037682">
    <property type="entry name" value="TonB_C"/>
</dbReference>
<keyword evidence="8" id="KW-1185">Reference proteome</keyword>
<accession>A0A927FBW8</accession>
<dbReference type="Proteomes" id="UP000622317">
    <property type="component" value="Unassembled WGS sequence"/>
</dbReference>
<dbReference type="GO" id="GO:0055085">
    <property type="term" value="P:transmembrane transport"/>
    <property type="evidence" value="ECO:0007669"/>
    <property type="project" value="InterPro"/>
</dbReference>
<evidence type="ECO:0000256" key="5">
    <source>
        <dbReference type="SAM" id="SignalP"/>
    </source>
</evidence>
<evidence type="ECO:0000256" key="1">
    <source>
        <dbReference type="ARBA" id="ARBA00004167"/>
    </source>
</evidence>
<feature type="domain" description="TonB C-terminal" evidence="6">
    <location>
        <begin position="87"/>
        <end position="180"/>
    </location>
</feature>
<keyword evidence="2" id="KW-0812">Transmembrane</keyword>
<dbReference type="RefSeq" id="WP_191619231.1">
    <property type="nucleotide sequence ID" value="NZ_JACYFG010000051.1"/>
</dbReference>
<dbReference type="Pfam" id="PF03544">
    <property type="entry name" value="TonB_C"/>
    <property type="match status" value="1"/>
</dbReference>
<dbReference type="EMBL" id="JACYFG010000051">
    <property type="protein sequence ID" value="MBD5782167.1"/>
    <property type="molecule type" value="Genomic_DNA"/>
</dbReference>
<evidence type="ECO:0000256" key="4">
    <source>
        <dbReference type="ARBA" id="ARBA00023136"/>
    </source>
</evidence>
<sequence>MKAQFTRIAAVAVVGICSVAASFAEVYTKSDGTAYDGEVYKVLDGVVYLTVGDERVNASLSEFDASSQAAIGAWAEENPHKVDVYTKWDVQPSIKSSSMPKLPEQFLAEEFKGLVSVDLVLNEAGQVIHASIKKSTHLGLEVPSLEAAKTWIFEPAKVGGKSVRSKLRIPFKFVNTPPPPPVEEVPVS</sequence>
<reference evidence="7" key="1">
    <citation type="submission" date="2020-09" db="EMBL/GenBank/DDBJ databases">
        <title>Pelagicoccus enzymogenes sp. nov. with an EPS production, isolated from marine sediment.</title>
        <authorList>
            <person name="Feng X."/>
        </authorList>
    </citation>
    <scope>NUCLEOTIDE SEQUENCE</scope>
    <source>
        <strain evidence="7">NFK12</strain>
    </source>
</reference>
<comment type="subcellular location">
    <subcellularLocation>
        <location evidence="1">Membrane</location>
        <topology evidence="1">Single-pass membrane protein</topology>
    </subcellularLocation>
</comment>